<organism evidence="1 2">
    <name type="scientific">Manihot esculenta</name>
    <name type="common">Cassava</name>
    <name type="synonym">Jatropha manihot</name>
    <dbReference type="NCBI Taxonomy" id="3983"/>
    <lineage>
        <taxon>Eukaryota</taxon>
        <taxon>Viridiplantae</taxon>
        <taxon>Streptophyta</taxon>
        <taxon>Embryophyta</taxon>
        <taxon>Tracheophyta</taxon>
        <taxon>Spermatophyta</taxon>
        <taxon>Magnoliopsida</taxon>
        <taxon>eudicotyledons</taxon>
        <taxon>Gunneridae</taxon>
        <taxon>Pentapetalae</taxon>
        <taxon>rosids</taxon>
        <taxon>fabids</taxon>
        <taxon>Malpighiales</taxon>
        <taxon>Euphorbiaceae</taxon>
        <taxon>Crotonoideae</taxon>
        <taxon>Manihoteae</taxon>
        <taxon>Manihot</taxon>
    </lineage>
</organism>
<keyword evidence="2" id="KW-1185">Reference proteome</keyword>
<evidence type="ECO:0000313" key="2">
    <source>
        <dbReference type="Proteomes" id="UP000091857"/>
    </source>
</evidence>
<comment type="caution">
    <text evidence="1">The sequence shown here is derived from an EMBL/GenBank/DDBJ whole genome shotgun (WGS) entry which is preliminary data.</text>
</comment>
<dbReference type="Proteomes" id="UP000091857">
    <property type="component" value="Chromosome 1"/>
</dbReference>
<protein>
    <submittedName>
        <fullName evidence="1">Uncharacterized protein</fullName>
    </submittedName>
</protein>
<dbReference type="EMBL" id="CM004387">
    <property type="protein sequence ID" value="KAG8662938.1"/>
    <property type="molecule type" value="Genomic_DNA"/>
</dbReference>
<name>A0ACB7IDG8_MANES</name>
<proteinExistence type="predicted"/>
<gene>
    <name evidence="1" type="ORF">MANES_01G158600v8</name>
</gene>
<reference evidence="2" key="1">
    <citation type="journal article" date="2016" name="Nat. Biotechnol.">
        <title>Sequencing wild and cultivated cassava and related species reveals extensive interspecific hybridization and genetic diversity.</title>
        <authorList>
            <person name="Bredeson J.V."/>
            <person name="Lyons J.B."/>
            <person name="Prochnik S.E."/>
            <person name="Wu G.A."/>
            <person name="Ha C.M."/>
            <person name="Edsinger-Gonzales E."/>
            <person name="Grimwood J."/>
            <person name="Schmutz J."/>
            <person name="Rabbi I.Y."/>
            <person name="Egesi C."/>
            <person name="Nauluvula P."/>
            <person name="Lebot V."/>
            <person name="Ndunguru J."/>
            <person name="Mkamilo G."/>
            <person name="Bart R.S."/>
            <person name="Setter T.L."/>
            <person name="Gleadow R.M."/>
            <person name="Kulakow P."/>
            <person name="Ferguson M.E."/>
            <person name="Rounsley S."/>
            <person name="Rokhsar D.S."/>
        </authorList>
    </citation>
    <scope>NUCLEOTIDE SEQUENCE [LARGE SCALE GENOMIC DNA]</scope>
    <source>
        <strain evidence="2">cv. AM560-2</strain>
    </source>
</reference>
<evidence type="ECO:0000313" key="1">
    <source>
        <dbReference type="EMBL" id="KAG8662938.1"/>
    </source>
</evidence>
<accession>A0ACB7IDG8</accession>
<sequence>MVWWTGPARFSRVLLLGRLPSCCSGLQTIQPIIQAILRPKPLVDRPRSLSISRPDLLLWARLNLILLVKNTQDSRMPPSGEIANSKPRKKKSSTSRVSFIPLQGNNIQQAQGPLRTSQKVSKRSLKNKGSPLIQQQERSNSDSLPDSSTSENEYRALRRKYLLLEEESFGLGRELKTVEEDVKTLEDEKLALLDQLVVLEGLLDPSEVHCHEFVSL</sequence>